<feature type="domain" description="PD-(D/E)XK endonuclease-like" evidence="1">
    <location>
        <begin position="4"/>
        <end position="225"/>
    </location>
</feature>
<dbReference type="Pfam" id="PF12705">
    <property type="entry name" value="PDDEXK_1"/>
    <property type="match status" value="1"/>
</dbReference>
<dbReference type="AlphaFoldDB" id="A0A418SBR8"/>
<dbReference type="InterPro" id="IPR011604">
    <property type="entry name" value="PDDEXK-like_dom_sf"/>
</dbReference>
<dbReference type="Gene3D" id="3.90.320.10">
    <property type="match status" value="1"/>
</dbReference>
<protein>
    <recommendedName>
        <fullName evidence="1">PD-(D/E)XK endonuclease-like domain-containing protein</fullName>
    </recommendedName>
</protein>
<dbReference type="EMBL" id="CP060436">
    <property type="protein sequence ID" value="QPM91493.1"/>
    <property type="molecule type" value="Genomic_DNA"/>
</dbReference>
<accession>A0A418SBR8</accession>
<dbReference type="Proteomes" id="UP000283786">
    <property type="component" value="Chromosome"/>
</dbReference>
<organism evidence="2 3">
    <name type="scientific">Pseudooceanicola algae</name>
    <dbReference type="NCBI Taxonomy" id="1537215"/>
    <lineage>
        <taxon>Bacteria</taxon>
        <taxon>Pseudomonadati</taxon>
        <taxon>Pseudomonadota</taxon>
        <taxon>Alphaproteobacteria</taxon>
        <taxon>Rhodobacterales</taxon>
        <taxon>Paracoccaceae</taxon>
        <taxon>Pseudooceanicola</taxon>
    </lineage>
</organism>
<keyword evidence="3" id="KW-1185">Reference proteome</keyword>
<dbReference type="KEGG" id="palw:PSAL_027460"/>
<reference evidence="2 3" key="1">
    <citation type="submission" date="2020-08" db="EMBL/GenBank/DDBJ databases">
        <title>Genome sequence of Rhodobacteraceae bacterium Lw-13e.</title>
        <authorList>
            <person name="Poehlein A."/>
            <person name="Wolter L."/>
            <person name="Daniel R."/>
            <person name="Brinkhoff T."/>
        </authorList>
    </citation>
    <scope>NUCLEOTIDE SEQUENCE [LARGE SCALE GENOMIC DNA]</scope>
    <source>
        <strain evidence="2 3">Lw-13e</strain>
    </source>
</reference>
<evidence type="ECO:0000259" key="1">
    <source>
        <dbReference type="Pfam" id="PF12705"/>
    </source>
</evidence>
<evidence type="ECO:0000313" key="2">
    <source>
        <dbReference type="EMBL" id="QPM91493.1"/>
    </source>
</evidence>
<dbReference type="InterPro" id="IPR038726">
    <property type="entry name" value="PDDEXK_AddAB-type"/>
</dbReference>
<proteinExistence type="predicted"/>
<name>A0A418SBR8_9RHOB</name>
<gene>
    <name evidence="2" type="ORF">PSAL_027460</name>
</gene>
<sequence length="266" mass="30199">MTDVQRLIRDPYAIYAKRVLRLRRLNPLMREPDAMLRGIISHEVIESFIRDVTDGKIANDPATLIAKAEEVLLREVPWGETRALWRARFARIAPWFTEREAARQLEAAQILNELQGKAEIAGLGLTLAAKADRIDLDHAGRYHLFDYKTGTPPSKDKQKHFDKQLLLEAAIAERAGFGDIGPRDVAGAVYIGLGPKPIELPAPLDEESPGQIWEEFTELATRWMDPTKGYTARRAMFEMTDVSDYDQLARHGEWDVTQDPDERPVE</sequence>
<evidence type="ECO:0000313" key="3">
    <source>
        <dbReference type="Proteomes" id="UP000283786"/>
    </source>
</evidence>